<proteinExistence type="predicted"/>
<evidence type="ECO:0000313" key="4">
    <source>
        <dbReference type="Proteomes" id="UP001237642"/>
    </source>
</evidence>
<dbReference type="PANTHER" id="PTHR34452">
    <property type="entry name" value="MYOSIN HEAVY CHAIN-RELATED PROTEIN"/>
    <property type="match status" value="1"/>
</dbReference>
<keyword evidence="1" id="KW-0175">Coiled coil</keyword>
<evidence type="ECO:0000313" key="3">
    <source>
        <dbReference type="EMBL" id="KAK1392360.1"/>
    </source>
</evidence>
<dbReference type="AlphaFoldDB" id="A0AAD8IUW2"/>
<protein>
    <submittedName>
        <fullName evidence="3">Uncharacterized protein</fullName>
    </submittedName>
</protein>
<feature type="region of interest" description="Disordered" evidence="2">
    <location>
        <begin position="108"/>
        <end position="135"/>
    </location>
</feature>
<reference evidence="3" key="1">
    <citation type="submission" date="2023-02" db="EMBL/GenBank/DDBJ databases">
        <title>Genome of toxic invasive species Heracleum sosnowskyi carries increased number of genes despite the absence of recent whole-genome duplications.</title>
        <authorList>
            <person name="Schelkunov M."/>
            <person name="Shtratnikova V."/>
            <person name="Makarenko M."/>
            <person name="Klepikova A."/>
            <person name="Omelchenko D."/>
            <person name="Novikova G."/>
            <person name="Obukhova E."/>
            <person name="Bogdanov V."/>
            <person name="Penin A."/>
            <person name="Logacheva M."/>
        </authorList>
    </citation>
    <scope>NUCLEOTIDE SEQUENCE</scope>
    <source>
        <strain evidence="3">Hsosn_3</strain>
        <tissue evidence="3">Leaf</tissue>
    </source>
</reference>
<gene>
    <name evidence="3" type="ORF">POM88_011416</name>
</gene>
<comment type="caution">
    <text evidence="3">The sequence shown here is derived from an EMBL/GenBank/DDBJ whole genome shotgun (WGS) entry which is preliminary data.</text>
</comment>
<dbReference type="PANTHER" id="PTHR34452:SF1">
    <property type="entry name" value="SPORULATION-SPECIFIC PROTEIN"/>
    <property type="match status" value="1"/>
</dbReference>
<name>A0AAD8IUW2_9APIA</name>
<feature type="compositionally biased region" description="Polar residues" evidence="2">
    <location>
        <begin position="125"/>
        <end position="135"/>
    </location>
</feature>
<organism evidence="3 4">
    <name type="scientific">Heracleum sosnowskyi</name>
    <dbReference type="NCBI Taxonomy" id="360622"/>
    <lineage>
        <taxon>Eukaryota</taxon>
        <taxon>Viridiplantae</taxon>
        <taxon>Streptophyta</taxon>
        <taxon>Embryophyta</taxon>
        <taxon>Tracheophyta</taxon>
        <taxon>Spermatophyta</taxon>
        <taxon>Magnoliopsida</taxon>
        <taxon>eudicotyledons</taxon>
        <taxon>Gunneridae</taxon>
        <taxon>Pentapetalae</taxon>
        <taxon>asterids</taxon>
        <taxon>campanulids</taxon>
        <taxon>Apiales</taxon>
        <taxon>Apiaceae</taxon>
        <taxon>Apioideae</taxon>
        <taxon>apioid superclade</taxon>
        <taxon>Tordylieae</taxon>
        <taxon>Tordyliinae</taxon>
        <taxon>Heracleum</taxon>
    </lineage>
</organism>
<reference evidence="3" key="2">
    <citation type="submission" date="2023-05" db="EMBL/GenBank/DDBJ databases">
        <authorList>
            <person name="Schelkunov M.I."/>
        </authorList>
    </citation>
    <scope>NUCLEOTIDE SEQUENCE</scope>
    <source>
        <strain evidence="3">Hsosn_3</strain>
        <tissue evidence="3">Leaf</tissue>
    </source>
</reference>
<dbReference type="EMBL" id="JAUIZM010000003">
    <property type="protein sequence ID" value="KAK1392360.1"/>
    <property type="molecule type" value="Genomic_DNA"/>
</dbReference>
<accession>A0AAD8IUW2</accession>
<keyword evidence="4" id="KW-1185">Reference proteome</keyword>
<evidence type="ECO:0000256" key="1">
    <source>
        <dbReference type="SAM" id="Coils"/>
    </source>
</evidence>
<sequence length="135" mass="15586">MVFQKEGKLLPSISKDIALNQNFRAETLKSSIDHLHEEVLILYYEGNSFLMQHSDEEAVLKSFKDINELIKDMLELKAKYASVETELKEMHDLSLQFAVVQGETCTKTHHDTENIRTPKKPGYLNRSSSDTLWDQ</sequence>
<dbReference type="Proteomes" id="UP001237642">
    <property type="component" value="Unassembled WGS sequence"/>
</dbReference>
<feature type="coiled-coil region" evidence="1">
    <location>
        <begin position="66"/>
        <end position="93"/>
    </location>
</feature>
<evidence type="ECO:0000256" key="2">
    <source>
        <dbReference type="SAM" id="MobiDB-lite"/>
    </source>
</evidence>